<keyword evidence="6" id="KW-1185">Reference proteome</keyword>
<evidence type="ECO:0000256" key="2">
    <source>
        <dbReference type="ARBA" id="ARBA00033743"/>
    </source>
</evidence>
<dbReference type="KEGG" id="pbj:VN24_15910"/>
<dbReference type="STRING" id="1126833.VN24_15910"/>
<dbReference type="InterPro" id="IPR051429">
    <property type="entry name" value="Encapsulin_nc"/>
</dbReference>
<reference evidence="6" key="2">
    <citation type="submission" date="2015-03" db="EMBL/GenBank/DDBJ databases">
        <title>Genome sequence of Paenibacillus beijingensis strain DSM 24997T.</title>
        <authorList>
            <person name="Kwak Y."/>
            <person name="Shin J.-H."/>
        </authorList>
    </citation>
    <scope>NUCLEOTIDE SEQUENCE [LARGE SCALE GENOMIC DNA]</scope>
    <source>
        <strain evidence="6">DSM 24997</strain>
    </source>
</reference>
<dbReference type="Proteomes" id="UP000032633">
    <property type="component" value="Chromosome"/>
</dbReference>
<comment type="subcellular location">
    <subcellularLocation>
        <location evidence="1">Encapsulin nanocompartment</location>
    </subcellularLocation>
</comment>
<dbReference type="GO" id="GO:0140737">
    <property type="term" value="C:encapsulin nanocompartment"/>
    <property type="evidence" value="ECO:0007669"/>
    <property type="project" value="UniProtKB-SubCell"/>
</dbReference>
<accession>A0A0D5NS11</accession>
<dbReference type="Pfam" id="PF04454">
    <property type="entry name" value="Linocin_M18"/>
    <property type="match status" value="1"/>
</dbReference>
<dbReference type="PATRIC" id="fig|1126833.4.peg.3482"/>
<dbReference type="PANTHER" id="PTHR37165:SF1">
    <property type="entry name" value="TYPE 1 ENCAPSULIN SHELL PROTEIN"/>
    <property type="match status" value="1"/>
</dbReference>
<protein>
    <recommendedName>
        <fullName evidence="4">Type 1 encapsulin shell protein</fullName>
    </recommendedName>
</protein>
<dbReference type="InterPro" id="IPR007544">
    <property type="entry name" value="ENCAP"/>
</dbReference>
<keyword evidence="3" id="KW-1284">Encapsulin nanocompartment</keyword>
<dbReference type="EMBL" id="CP011058">
    <property type="protein sequence ID" value="AJY77782.1"/>
    <property type="molecule type" value="Genomic_DNA"/>
</dbReference>
<name>A0A0D5NS11_9BACL</name>
<evidence type="ECO:0000256" key="1">
    <source>
        <dbReference type="ARBA" id="ARBA00033738"/>
    </source>
</evidence>
<gene>
    <name evidence="5" type="ORF">VN24_15910</name>
</gene>
<evidence type="ECO:0000256" key="4">
    <source>
        <dbReference type="ARBA" id="ARBA00050023"/>
    </source>
</evidence>
<dbReference type="Gene3D" id="3.30.2320.10">
    <property type="entry name" value="hypothetical protein PF0899 domain"/>
    <property type="match status" value="1"/>
</dbReference>
<dbReference type="NCBIfam" id="NF041155">
    <property type="entry name" value="encap_f1"/>
    <property type="match status" value="1"/>
</dbReference>
<evidence type="ECO:0000313" key="6">
    <source>
        <dbReference type="Proteomes" id="UP000032633"/>
    </source>
</evidence>
<organism evidence="5 6">
    <name type="scientific">Paenibacillus beijingensis</name>
    <dbReference type="NCBI Taxonomy" id="1126833"/>
    <lineage>
        <taxon>Bacteria</taxon>
        <taxon>Bacillati</taxon>
        <taxon>Bacillota</taxon>
        <taxon>Bacilli</taxon>
        <taxon>Bacillales</taxon>
        <taxon>Paenibacillaceae</taxon>
        <taxon>Paenibacillus</taxon>
    </lineage>
</organism>
<proteinExistence type="inferred from homology"/>
<dbReference type="Gene3D" id="3.30.2400.30">
    <property type="match status" value="1"/>
</dbReference>
<evidence type="ECO:0000256" key="3">
    <source>
        <dbReference type="ARBA" id="ARBA00033787"/>
    </source>
</evidence>
<comment type="similarity">
    <text evidence="2">Belongs to the encapsulin family. Family 1 subfamily.</text>
</comment>
<evidence type="ECO:0000313" key="5">
    <source>
        <dbReference type="EMBL" id="AJY77782.1"/>
    </source>
</evidence>
<dbReference type="AlphaFoldDB" id="A0A0D5NS11"/>
<sequence>MANKVDIYPDSPLNAAQWEQMNETIIEAARKQLIGRRFIEIYGPIGEGIQSINVDIFDELQGGGIDVHGSKLELSVPSRRRNLTIPMLYKDFTLYRRDFELAKSLSIPLDLSPAANAATQCARLEDELIFQGSEEFDLPGLMNVKGRLTHIIENWMESGKAFEDVVEATRKLQQVGQTGPYALVLSPELYASLHRVHQGTNVLEIEHVKELVTDGVFQSPSLKGRSGVMVNTGRHNFDLVIAEDFDSAFLDSEHLNFLFRVYETIVLRIKRPIAICTFEEA</sequence>
<dbReference type="RefSeq" id="WP_045673370.1">
    <property type="nucleotide sequence ID" value="NZ_CP011058.1"/>
</dbReference>
<dbReference type="HOGENOM" id="CLU_089875_0_0_9"/>
<reference evidence="5 6" key="1">
    <citation type="journal article" date="2015" name="J. Biotechnol.">
        <title>Complete genome sequence of Paenibacillus beijingensis 7188(T) (=DSM 24997(T)), a novel rhizobacterium from jujube garden soil.</title>
        <authorList>
            <person name="Kwak Y."/>
            <person name="Shin J.H."/>
        </authorList>
    </citation>
    <scope>NUCLEOTIDE SEQUENCE [LARGE SCALE GENOMIC DNA]</scope>
    <source>
        <strain evidence="5 6">DSM 24997</strain>
    </source>
</reference>
<dbReference type="PANTHER" id="PTHR37165">
    <property type="entry name" value="PEPTIDASE U56 FAMILY"/>
    <property type="match status" value="1"/>
</dbReference>